<feature type="region of interest" description="Disordered" evidence="1">
    <location>
        <begin position="150"/>
        <end position="170"/>
    </location>
</feature>
<sequence length="333" mass="37103">MANHDSNIFTVKVEEGTREEPIRVEDAPQGSVGDFDWDRTEVWVDVTLLGDTLVHIPGMLLKPKKFGQAHWIDFNFDHLIQTLNDEMDGGTPFDKHLHKFVYVDGGESFDFSKEGGYKVMLHRFVQGQGKRGKILRLRVHARYLPSAAKLAAEQPHTAQEKEKRVGHGSIDDIEMNDALSRRNAQVDTEIHVHLGAIPDVAKRTTVENLNHDNPRNNANQIIEEGPNPPQQPIPESNTQQAHTPSDHSKTTSTERARSPTHNKKCSTLPSTLRFTTTHLTRPARSSFARSSSPAIAAHTLVPSRPSARPNIDAGSVACRISLNKLTAWMSTMT</sequence>
<evidence type="ECO:0000313" key="2">
    <source>
        <dbReference type="EMBL" id="KAK5950560.1"/>
    </source>
</evidence>
<feature type="compositionally biased region" description="Polar residues" evidence="1">
    <location>
        <begin position="265"/>
        <end position="277"/>
    </location>
</feature>
<feature type="compositionally biased region" description="Basic and acidic residues" evidence="1">
    <location>
        <begin position="244"/>
        <end position="257"/>
    </location>
</feature>
<dbReference type="EMBL" id="JAKLMC020000026">
    <property type="protein sequence ID" value="KAK5950560.1"/>
    <property type="molecule type" value="Genomic_DNA"/>
</dbReference>
<evidence type="ECO:0000313" key="3">
    <source>
        <dbReference type="Proteomes" id="UP001316803"/>
    </source>
</evidence>
<name>A0AAN8EC12_9EURO</name>
<protein>
    <submittedName>
        <fullName evidence="2">Uncharacterized protein</fullName>
    </submittedName>
</protein>
<keyword evidence="3" id="KW-1185">Reference proteome</keyword>
<evidence type="ECO:0000256" key="1">
    <source>
        <dbReference type="SAM" id="MobiDB-lite"/>
    </source>
</evidence>
<gene>
    <name evidence="2" type="ORF">OHC33_008503</name>
</gene>
<reference evidence="2 3" key="1">
    <citation type="submission" date="2022-12" db="EMBL/GenBank/DDBJ databases">
        <title>Genomic features and morphological characterization of a novel Knufia sp. strain isolated from spacecraft assembly facility.</title>
        <authorList>
            <person name="Teixeira M."/>
            <person name="Chander A.M."/>
            <person name="Stajich J.E."/>
            <person name="Venkateswaran K."/>
        </authorList>
    </citation>
    <scope>NUCLEOTIDE SEQUENCE [LARGE SCALE GENOMIC DNA]</scope>
    <source>
        <strain evidence="2 3">FJI-L2-BK-P2</strain>
    </source>
</reference>
<feature type="region of interest" description="Disordered" evidence="1">
    <location>
        <begin position="209"/>
        <end position="277"/>
    </location>
</feature>
<proteinExistence type="predicted"/>
<dbReference type="AlphaFoldDB" id="A0AAN8EC12"/>
<accession>A0AAN8EC12</accession>
<feature type="compositionally biased region" description="Polar residues" evidence="1">
    <location>
        <begin position="233"/>
        <end position="243"/>
    </location>
</feature>
<comment type="caution">
    <text evidence="2">The sequence shown here is derived from an EMBL/GenBank/DDBJ whole genome shotgun (WGS) entry which is preliminary data.</text>
</comment>
<dbReference type="Proteomes" id="UP001316803">
    <property type="component" value="Unassembled WGS sequence"/>
</dbReference>
<organism evidence="2 3">
    <name type="scientific">Knufia fluminis</name>
    <dbReference type="NCBI Taxonomy" id="191047"/>
    <lineage>
        <taxon>Eukaryota</taxon>
        <taxon>Fungi</taxon>
        <taxon>Dikarya</taxon>
        <taxon>Ascomycota</taxon>
        <taxon>Pezizomycotina</taxon>
        <taxon>Eurotiomycetes</taxon>
        <taxon>Chaetothyriomycetidae</taxon>
        <taxon>Chaetothyriales</taxon>
        <taxon>Trichomeriaceae</taxon>
        <taxon>Knufia</taxon>
    </lineage>
</organism>